<dbReference type="Gene3D" id="3.40.50.720">
    <property type="entry name" value="NAD(P)-binding Rossmann-like Domain"/>
    <property type="match status" value="1"/>
</dbReference>
<evidence type="ECO:0000256" key="4">
    <source>
        <dbReference type="ARBA" id="ARBA00022833"/>
    </source>
</evidence>
<keyword evidence="14" id="KW-1185">Reference proteome</keyword>
<evidence type="ECO:0000313" key="13">
    <source>
        <dbReference type="EMBL" id="CAD6195067.1"/>
    </source>
</evidence>
<dbReference type="EMBL" id="CAJGYM010000050">
    <property type="protein sequence ID" value="CAD6195067.1"/>
    <property type="molecule type" value="Genomic_DNA"/>
</dbReference>
<evidence type="ECO:0000313" key="14">
    <source>
        <dbReference type="Proteomes" id="UP000835052"/>
    </source>
</evidence>
<evidence type="ECO:0000256" key="7">
    <source>
        <dbReference type="ARBA" id="ARBA00026132"/>
    </source>
</evidence>
<dbReference type="PANTHER" id="PTHR43161">
    <property type="entry name" value="SORBITOL DEHYDROGENASE"/>
    <property type="match status" value="1"/>
</dbReference>
<dbReference type="OrthoDB" id="1879366at2759"/>
<dbReference type="InterPro" id="IPR013154">
    <property type="entry name" value="ADH-like_N"/>
</dbReference>
<keyword evidence="3 9" id="KW-0479">Metal-binding</keyword>
<feature type="region of interest" description="Disordered" evidence="10">
    <location>
        <begin position="155"/>
        <end position="180"/>
    </location>
</feature>
<dbReference type="SUPFAM" id="SSF51735">
    <property type="entry name" value="NAD(P)-binding Rossmann-fold domains"/>
    <property type="match status" value="1"/>
</dbReference>
<evidence type="ECO:0000256" key="6">
    <source>
        <dbReference type="ARBA" id="ARBA00023027"/>
    </source>
</evidence>
<evidence type="ECO:0000259" key="11">
    <source>
        <dbReference type="Pfam" id="PF00107"/>
    </source>
</evidence>
<evidence type="ECO:0000256" key="3">
    <source>
        <dbReference type="ARBA" id="ARBA00022723"/>
    </source>
</evidence>
<dbReference type="Pfam" id="PF08240">
    <property type="entry name" value="ADH_N"/>
    <property type="match status" value="1"/>
</dbReference>
<dbReference type="PROSITE" id="PS00059">
    <property type="entry name" value="ADH_ZINC"/>
    <property type="match status" value="1"/>
</dbReference>
<dbReference type="InterPro" id="IPR013149">
    <property type="entry name" value="ADH-like_C"/>
</dbReference>
<dbReference type="GO" id="GO:0008270">
    <property type="term" value="F:zinc ion binding"/>
    <property type="evidence" value="ECO:0007669"/>
    <property type="project" value="InterPro"/>
</dbReference>
<protein>
    <recommendedName>
        <fullName evidence="7">Sorbitol dehydrogenase</fullName>
    </recommendedName>
    <alternativeName>
        <fullName evidence="8">Polyol dehydrogenase</fullName>
    </alternativeName>
</protein>
<dbReference type="InterPro" id="IPR002328">
    <property type="entry name" value="ADH_Zn_CS"/>
</dbReference>
<evidence type="ECO:0000256" key="1">
    <source>
        <dbReference type="ARBA" id="ARBA00001947"/>
    </source>
</evidence>
<comment type="caution">
    <text evidence="13">The sequence shown here is derived from an EMBL/GenBank/DDBJ whole genome shotgun (WGS) entry which is preliminary data.</text>
</comment>
<comment type="similarity">
    <text evidence="2 9">Belongs to the zinc-containing alcohol dehydrogenase family.</text>
</comment>
<dbReference type="PANTHER" id="PTHR43161:SF9">
    <property type="entry name" value="SORBITOL DEHYDROGENASE"/>
    <property type="match status" value="1"/>
</dbReference>
<evidence type="ECO:0000259" key="12">
    <source>
        <dbReference type="Pfam" id="PF08240"/>
    </source>
</evidence>
<dbReference type="InterPro" id="IPR036291">
    <property type="entry name" value="NAD(P)-bd_dom_sf"/>
</dbReference>
<dbReference type="GO" id="GO:0006062">
    <property type="term" value="P:sorbitol catabolic process"/>
    <property type="evidence" value="ECO:0007669"/>
    <property type="project" value="TreeGrafter"/>
</dbReference>
<evidence type="ECO:0000256" key="8">
    <source>
        <dbReference type="ARBA" id="ARBA00032485"/>
    </source>
</evidence>
<proteinExistence type="inferred from homology"/>
<dbReference type="Pfam" id="PF00107">
    <property type="entry name" value="ADH_zinc_N"/>
    <property type="match status" value="1"/>
</dbReference>
<keyword evidence="4 9" id="KW-0862">Zinc</keyword>
<feature type="domain" description="Alcohol dehydrogenase-like C-terminal" evidence="11">
    <location>
        <begin position="281"/>
        <end position="410"/>
    </location>
</feature>
<sequence length="448" mass="48690">MAESTDNLAAVLHGIDDLRMEQIPIPVPGPHQVLVRVHTVGICGSDVHYWTHGAIGNFVVREPMVVGHETSGVVAGVGSEVKDFQVGDRIAMEPGLPCKGCEHCKKGRYNLCADMKFFATPPINGTLARYVVHDSAFCYKWCSFVGTSVGVTSPLEPEKAVGRGDEGREDGRSRKFSSNSQIEEWEPFQVLRDFHELLIQPINGAFPLQNPSEDVILHRPHRLRGPRRLGQRPSLAPVGRLPDNVSFEDGSLLEPLSVAVHACRRANLQMGNRVLVLGAGPIGVLNMMTAKAAGAGRVIVTDLDDSRLALAKKLGADEVINVRNKRVVDIRAEIILAMGSEPDISIECTGAQPCVETAIMTTISGGVIVLVGLGASRIEIPIIESACREVDIRGIFRYVNCYPTALELVASGRIDLSGLTRAHYPLEQTLEAFKRTQKADVVKVFIQC</sequence>
<keyword evidence="5" id="KW-0560">Oxidoreductase</keyword>
<evidence type="ECO:0000256" key="5">
    <source>
        <dbReference type="ARBA" id="ARBA00023002"/>
    </source>
</evidence>
<comment type="cofactor">
    <cofactor evidence="1 9">
        <name>Zn(2+)</name>
        <dbReference type="ChEBI" id="CHEBI:29105"/>
    </cofactor>
</comment>
<accession>A0A8S1HIY5</accession>
<name>A0A8S1HIY5_9PELO</name>
<gene>
    <name evidence="13" type="ORF">CAUJ_LOCUS10986</name>
</gene>
<evidence type="ECO:0000256" key="2">
    <source>
        <dbReference type="ARBA" id="ARBA00008072"/>
    </source>
</evidence>
<dbReference type="InterPro" id="IPR011032">
    <property type="entry name" value="GroES-like_sf"/>
</dbReference>
<dbReference type="FunFam" id="3.40.50.720:FF:000068">
    <property type="entry name" value="Sorbitol dehydrogenase"/>
    <property type="match status" value="1"/>
</dbReference>
<feature type="compositionally biased region" description="Basic and acidic residues" evidence="10">
    <location>
        <begin position="156"/>
        <end position="173"/>
    </location>
</feature>
<reference evidence="13" key="1">
    <citation type="submission" date="2020-10" db="EMBL/GenBank/DDBJ databases">
        <authorList>
            <person name="Kikuchi T."/>
        </authorList>
    </citation>
    <scope>NUCLEOTIDE SEQUENCE</scope>
    <source>
        <strain evidence="13">NKZ352</strain>
    </source>
</reference>
<dbReference type="Gene3D" id="3.90.180.10">
    <property type="entry name" value="Medium-chain alcohol dehydrogenases, catalytic domain"/>
    <property type="match status" value="2"/>
</dbReference>
<evidence type="ECO:0000256" key="9">
    <source>
        <dbReference type="RuleBase" id="RU361277"/>
    </source>
</evidence>
<organism evidence="13 14">
    <name type="scientific">Caenorhabditis auriculariae</name>
    <dbReference type="NCBI Taxonomy" id="2777116"/>
    <lineage>
        <taxon>Eukaryota</taxon>
        <taxon>Metazoa</taxon>
        <taxon>Ecdysozoa</taxon>
        <taxon>Nematoda</taxon>
        <taxon>Chromadorea</taxon>
        <taxon>Rhabditida</taxon>
        <taxon>Rhabditina</taxon>
        <taxon>Rhabditomorpha</taxon>
        <taxon>Rhabditoidea</taxon>
        <taxon>Rhabditidae</taxon>
        <taxon>Peloderinae</taxon>
        <taxon>Caenorhabditis</taxon>
    </lineage>
</organism>
<evidence type="ECO:0000256" key="10">
    <source>
        <dbReference type="SAM" id="MobiDB-lite"/>
    </source>
</evidence>
<dbReference type="Proteomes" id="UP000835052">
    <property type="component" value="Unassembled WGS sequence"/>
</dbReference>
<feature type="domain" description="Alcohol dehydrogenase-like N-terminal" evidence="12">
    <location>
        <begin position="29"/>
        <end position="141"/>
    </location>
</feature>
<dbReference type="InterPro" id="IPR045306">
    <property type="entry name" value="SDH-like"/>
</dbReference>
<dbReference type="GO" id="GO:0003939">
    <property type="term" value="F:L-iditol 2-dehydrogenase (NAD+) activity"/>
    <property type="evidence" value="ECO:0007669"/>
    <property type="project" value="TreeGrafter"/>
</dbReference>
<dbReference type="SUPFAM" id="SSF50129">
    <property type="entry name" value="GroES-like"/>
    <property type="match status" value="1"/>
</dbReference>
<dbReference type="CDD" id="cd05285">
    <property type="entry name" value="sorbitol_DH"/>
    <property type="match status" value="1"/>
</dbReference>
<dbReference type="AlphaFoldDB" id="A0A8S1HIY5"/>
<keyword evidence="6" id="KW-0520">NAD</keyword>